<dbReference type="GO" id="GO:0004644">
    <property type="term" value="F:phosphoribosylglycinamide formyltransferase activity"/>
    <property type="evidence" value="ECO:0007669"/>
    <property type="project" value="UniProtKB-UniRule"/>
</dbReference>
<comment type="pathway">
    <text evidence="1 6">Purine metabolism; IMP biosynthesis via de novo pathway; N(2)-formyl-N(1)-(5-phospho-D-ribosyl)glycinamide from N(1)-(5-phospho-D-ribosyl)glycinamide (10-formyl THF route): step 1/1.</text>
</comment>
<accession>A0A5B8VKD3</accession>
<dbReference type="AlphaFoldDB" id="A0A5B8VKD3"/>
<gene>
    <name evidence="6" type="primary">purN</name>
    <name evidence="8" type="ORF">FSB73_10060</name>
</gene>
<dbReference type="GO" id="GO:0006189">
    <property type="term" value="P:'de novo' IMP biosynthetic process"/>
    <property type="evidence" value="ECO:0007669"/>
    <property type="project" value="UniProtKB-UniRule"/>
</dbReference>
<feature type="binding site" evidence="6">
    <location>
        <position position="105"/>
    </location>
    <ligand>
        <name>(6R)-10-formyltetrahydrofolate</name>
        <dbReference type="ChEBI" id="CHEBI:195366"/>
    </ligand>
</feature>
<protein>
    <recommendedName>
        <fullName evidence="6">Phosphoribosylglycinamide formyltransferase</fullName>
        <ecNumber evidence="6">2.1.2.2</ecNumber>
    </recommendedName>
    <alternativeName>
        <fullName evidence="6">5'-phosphoribosylglycinamide transformylase</fullName>
    </alternativeName>
    <alternativeName>
        <fullName evidence="6">GAR transformylase</fullName>
        <shortName evidence="6">GART</shortName>
    </alternativeName>
</protein>
<comment type="catalytic activity">
    <reaction evidence="5 6">
        <text>N(1)-(5-phospho-beta-D-ribosyl)glycinamide + (6R)-10-formyltetrahydrofolate = N(2)-formyl-N(1)-(5-phospho-beta-D-ribosyl)glycinamide + (6S)-5,6,7,8-tetrahydrofolate + H(+)</text>
        <dbReference type="Rhea" id="RHEA:15053"/>
        <dbReference type="ChEBI" id="CHEBI:15378"/>
        <dbReference type="ChEBI" id="CHEBI:57453"/>
        <dbReference type="ChEBI" id="CHEBI:143788"/>
        <dbReference type="ChEBI" id="CHEBI:147286"/>
        <dbReference type="ChEBI" id="CHEBI:195366"/>
        <dbReference type="EC" id="2.1.2.2"/>
    </reaction>
</comment>
<evidence type="ECO:0000256" key="1">
    <source>
        <dbReference type="ARBA" id="ARBA00005054"/>
    </source>
</evidence>
<dbReference type="HAMAP" id="MF_01930">
    <property type="entry name" value="PurN"/>
    <property type="match status" value="1"/>
</dbReference>
<dbReference type="CDD" id="cd08645">
    <property type="entry name" value="FMT_core_GART"/>
    <property type="match status" value="1"/>
</dbReference>
<dbReference type="GO" id="GO:0005829">
    <property type="term" value="C:cytosol"/>
    <property type="evidence" value="ECO:0007669"/>
    <property type="project" value="TreeGrafter"/>
</dbReference>
<dbReference type="PANTHER" id="PTHR43369:SF2">
    <property type="entry name" value="PHOSPHORIBOSYLGLYCINAMIDE FORMYLTRANSFERASE"/>
    <property type="match status" value="1"/>
</dbReference>
<dbReference type="EC" id="2.1.2.2" evidence="6"/>
<dbReference type="Proteomes" id="UP000321291">
    <property type="component" value="Chromosome"/>
</dbReference>
<keyword evidence="9" id="KW-1185">Reference proteome</keyword>
<evidence type="ECO:0000256" key="3">
    <source>
        <dbReference type="ARBA" id="ARBA00022755"/>
    </source>
</evidence>
<evidence type="ECO:0000259" key="7">
    <source>
        <dbReference type="Pfam" id="PF00551"/>
    </source>
</evidence>
<reference evidence="8 9" key="1">
    <citation type="journal article" date="2017" name="Int. J. Syst. Evol. Microbiol.">
        <title>Arachidicoccus ginsenosidivorans sp. nov., with ginsenoside-converting activity isolated from ginseng cultivating soil.</title>
        <authorList>
            <person name="Siddiqi M.Z."/>
            <person name="Aslam Z."/>
            <person name="Im W.T."/>
        </authorList>
    </citation>
    <scope>NUCLEOTIDE SEQUENCE [LARGE SCALE GENOMIC DNA]</scope>
    <source>
        <strain evidence="8 9">Gsoil 809</strain>
    </source>
</reference>
<dbReference type="UniPathway" id="UPA00074">
    <property type="reaction ID" value="UER00126"/>
</dbReference>
<keyword evidence="2 6" id="KW-0808">Transferase</keyword>
<feature type="binding site" evidence="6">
    <location>
        <begin position="15"/>
        <end position="17"/>
    </location>
    <ligand>
        <name>N(1)-(5-phospho-beta-D-ribosyl)glycinamide</name>
        <dbReference type="ChEBI" id="CHEBI:143788"/>
    </ligand>
</feature>
<dbReference type="SUPFAM" id="SSF53328">
    <property type="entry name" value="Formyltransferase"/>
    <property type="match status" value="1"/>
</dbReference>
<dbReference type="InterPro" id="IPR036477">
    <property type="entry name" value="Formyl_transf_N_sf"/>
</dbReference>
<comment type="function">
    <text evidence="6">Catalyzes the transfer of a formyl group from 10-formyltetrahydrofolate to 5-phospho-ribosyl-glycinamide (GAR), producing 5-phospho-ribosyl-N-formylglycinamide (FGAR) and tetrahydrofolate.</text>
</comment>
<dbReference type="OrthoDB" id="9806170at2"/>
<dbReference type="PROSITE" id="PS00373">
    <property type="entry name" value="GART"/>
    <property type="match status" value="1"/>
</dbReference>
<comment type="caution">
    <text evidence="6">Lacks conserved residue(s) required for the propagation of feature annotation.</text>
</comment>
<dbReference type="PANTHER" id="PTHR43369">
    <property type="entry name" value="PHOSPHORIBOSYLGLYCINAMIDE FORMYLTRANSFERASE"/>
    <property type="match status" value="1"/>
</dbReference>
<name>A0A5B8VKD3_9BACT</name>
<dbReference type="Pfam" id="PF00551">
    <property type="entry name" value="Formyl_trans_N"/>
    <property type="match status" value="1"/>
</dbReference>
<evidence type="ECO:0000313" key="9">
    <source>
        <dbReference type="Proteomes" id="UP000321291"/>
    </source>
</evidence>
<feature type="site" description="Raises pKa of active site His" evidence="6">
    <location>
        <position position="148"/>
    </location>
</feature>
<feature type="domain" description="Formyl transferase N-terminal" evidence="7">
    <location>
        <begin position="6"/>
        <end position="185"/>
    </location>
</feature>
<dbReference type="KEGG" id="agi:FSB73_10060"/>
<organism evidence="8 9">
    <name type="scientific">Arachidicoccus ginsenosidivorans</name>
    <dbReference type="NCBI Taxonomy" id="496057"/>
    <lineage>
        <taxon>Bacteria</taxon>
        <taxon>Pseudomonadati</taxon>
        <taxon>Bacteroidota</taxon>
        <taxon>Chitinophagia</taxon>
        <taxon>Chitinophagales</taxon>
        <taxon>Chitinophagaceae</taxon>
        <taxon>Arachidicoccus</taxon>
    </lineage>
</organism>
<evidence type="ECO:0000256" key="5">
    <source>
        <dbReference type="ARBA" id="ARBA00047664"/>
    </source>
</evidence>
<dbReference type="InterPro" id="IPR004607">
    <property type="entry name" value="GART"/>
</dbReference>
<dbReference type="InterPro" id="IPR002376">
    <property type="entry name" value="Formyl_transf_N"/>
</dbReference>
<dbReference type="InterPro" id="IPR001555">
    <property type="entry name" value="GART_AS"/>
</dbReference>
<evidence type="ECO:0000256" key="4">
    <source>
        <dbReference type="ARBA" id="ARBA00038440"/>
    </source>
</evidence>
<evidence type="ECO:0000313" key="8">
    <source>
        <dbReference type="EMBL" id="QEC71960.1"/>
    </source>
</evidence>
<comment type="similarity">
    <text evidence="4 6">Belongs to the GART family.</text>
</comment>
<evidence type="ECO:0000256" key="6">
    <source>
        <dbReference type="HAMAP-Rule" id="MF_01930"/>
    </source>
</evidence>
<evidence type="ECO:0000256" key="2">
    <source>
        <dbReference type="ARBA" id="ARBA00022679"/>
    </source>
</evidence>
<dbReference type="EMBL" id="CP042434">
    <property type="protein sequence ID" value="QEC71960.1"/>
    <property type="molecule type" value="Genomic_DNA"/>
</dbReference>
<feature type="active site" description="Proton donor" evidence="6">
    <location>
        <position position="107"/>
    </location>
</feature>
<dbReference type="Gene3D" id="3.40.50.170">
    <property type="entry name" value="Formyl transferase, N-terminal domain"/>
    <property type="match status" value="1"/>
</dbReference>
<sequence length="199" mass="22183">MHKKTNMAIFASGAGSNAEKIMEHFKNHPIVAVKLVLSSKKNAGVLQKAEKFGVDTIILDKNNFFDTNIYVKELQAKDIDIIILAGFLWKVPSNLVAAFQNRIINIHPALLPKYGGKGMYGHFVHEAVIQAKEKESGITIHLVDEAYDHGKHLFQAKCAVAPTDTPDDLAGKIHILEHQYFPTVIDNYIEEHPALFSNI</sequence>
<keyword evidence="3 6" id="KW-0658">Purine biosynthesis</keyword>
<proteinExistence type="inferred from homology"/>